<evidence type="ECO:0008006" key="5">
    <source>
        <dbReference type="Google" id="ProtNLM"/>
    </source>
</evidence>
<sequence length="592" mass="65164">MRFLVDALVATLVAADSACTAKDKTIMANDHFPGVLWQCSKDALAFPKLIIPTCLNTDCGLSKGCGECFGDFGQCGLQCVNQCLKTPSSDDCRTCMDKHGCNKPLLKCTGLDKLFPAPTKKYSALTSPLNRALRKHEYGTRLFLCAFRYLSYHVLAYFRPQNSPAPLTVSQLETSSLEMYFLVNALVIALVAADNACTDADKNTINGQPFPGYLWHCSKDALLAPKTLIPKCLKEGCGLTDKCAQCFGDFGQCGLSCVKQCLVKPSDPACKACMDKNNCNAHLLTCTGLSQIMPAPTKVSMQCHNSPAHGGRRLLSWNRRPASCRRQPLTSWDPVLTSLQGVSDLTSLYGLQTYEDPDAVTEGFQYTKFTLSAPTLVEESTAPGKRRCSAEMRRVYVGLARQAGLSQSEAFTSSAERHARLVTNVIDAQPSTSEVQPSGSTHLTEARLSSDGSLVCYMRMQSCPVFETRCVKRHTRPISGCCSCITFATIFVFMSHIGHYAAGEDFEDLRTVWSTLVLQFEILWSGGWDVPNWSSHPALSLYLVLFVVVIFIALLNFFVALVVEAYLAVRRTVFTAYYTQSFIQDYMAEMST</sequence>
<name>A0A7J6MWU3_PEROL</name>
<evidence type="ECO:0000313" key="4">
    <source>
        <dbReference type="Proteomes" id="UP000572268"/>
    </source>
</evidence>
<keyword evidence="2" id="KW-0732">Signal</keyword>
<keyword evidence="1" id="KW-0472">Membrane</keyword>
<comment type="caution">
    <text evidence="3">The sequence shown here is derived from an EMBL/GenBank/DDBJ whole genome shotgun (WGS) entry which is preliminary data.</text>
</comment>
<keyword evidence="1" id="KW-1133">Transmembrane helix</keyword>
<feature type="transmembrane region" description="Helical" evidence="1">
    <location>
        <begin position="539"/>
        <end position="563"/>
    </location>
</feature>
<dbReference type="Proteomes" id="UP000572268">
    <property type="component" value="Unassembled WGS sequence"/>
</dbReference>
<feature type="chain" id="PRO_5029752520" description="Ion transport domain-containing protein" evidence="2">
    <location>
        <begin position="16"/>
        <end position="592"/>
    </location>
</feature>
<protein>
    <recommendedName>
        <fullName evidence="5">Ion transport domain-containing protein</fullName>
    </recommendedName>
</protein>
<keyword evidence="1" id="KW-0812">Transmembrane</keyword>
<proteinExistence type="predicted"/>
<dbReference type="AlphaFoldDB" id="A0A7J6MWU3"/>
<dbReference type="EMBL" id="JABANN010000006">
    <property type="protein sequence ID" value="KAF4676065.1"/>
    <property type="molecule type" value="Genomic_DNA"/>
</dbReference>
<feature type="transmembrane region" description="Helical" evidence="1">
    <location>
        <begin position="477"/>
        <end position="497"/>
    </location>
</feature>
<gene>
    <name evidence="3" type="ORF">FOL46_007943</name>
</gene>
<evidence type="ECO:0000256" key="2">
    <source>
        <dbReference type="SAM" id="SignalP"/>
    </source>
</evidence>
<reference evidence="3 4" key="1">
    <citation type="submission" date="2020-04" db="EMBL/GenBank/DDBJ databases">
        <title>Perkinsus olseni comparative genomics.</title>
        <authorList>
            <person name="Bogema D.R."/>
        </authorList>
    </citation>
    <scope>NUCLEOTIDE SEQUENCE [LARGE SCALE GENOMIC DNA]</scope>
    <source>
        <strain evidence="3">ATCC PRA-31</strain>
    </source>
</reference>
<organism evidence="3 4">
    <name type="scientific">Perkinsus olseni</name>
    <name type="common">Perkinsus atlanticus</name>
    <dbReference type="NCBI Taxonomy" id="32597"/>
    <lineage>
        <taxon>Eukaryota</taxon>
        <taxon>Sar</taxon>
        <taxon>Alveolata</taxon>
        <taxon>Perkinsozoa</taxon>
        <taxon>Perkinsea</taxon>
        <taxon>Perkinsida</taxon>
        <taxon>Perkinsidae</taxon>
        <taxon>Perkinsus</taxon>
    </lineage>
</organism>
<dbReference type="Gene3D" id="1.10.287.70">
    <property type="match status" value="1"/>
</dbReference>
<evidence type="ECO:0000256" key="1">
    <source>
        <dbReference type="SAM" id="Phobius"/>
    </source>
</evidence>
<feature type="signal peptide" evidence="2">
    <location>
        <begin position="1"/>
        <end position="15"/>
    </location>
</feature>
<evidence type="ECO:0000313" key="3">
    <source>
        <dbReference type="EMBL" id="KAF4676065.1"/>
    </source>
</evidence>
<accession>A0A7J6MWU3</accession>